<proteinExistence type="predicted"/>
<keyword evidence="4" id="KW-1185">Reference proteome</keyword>
<dbReference type="EMBL" id="FQNF01000010">
    <property type="protein sequence ID" value="SGZ38637.1"/>
    <property type="molecule type" value="Genomic_DNA"/>
</dbReference>
<sequence>MSFHKLPESIFNNKVNSENKDADKIEHNFFEIENRLSHVDDSAGLKGTDKPTSDSAKETVSNGDEIQTGDNTKNINEIDEYYMENPKNVPDSRNTVRKWFASNPEKQIQLINLFIDQLTWTNHLNFTEAIKMLRSNFDFPFVGARVLRRQYDFIIKTFEKKEKKGLELNNFDMLVRRLRDKKKQCDNNKNSAILKKIKKNENNQKQFHLDTGLSNDKKIYEYSAETSYGGKTSNGSSIASVDSSLPNKPDHIMNKVGGPTDNNSSLRLSILNNIHQQIQTSVPDNSYSIYSDVFDQTNALKHKVNELEHTIKELTQTNEHYEKLLKEKDELLKTKDETIVKLVDNMIRLQEKL</sequence>
<dbReference type="OrthoDB" id="3973170at2759"/>
<feature type="compositionally biased region" description="Polar residues" evidence="2">
    <location>
        <begin position="58"/>
        <end position="71"/>
    </location>
</feature>
<evidence type="ECO:0000313" key="4">
    <source>
        <dbReference type="Proteomes" id="UP000183365"/>
    </source>
</evidence>
<feature type="region of interest" description="Disordered" evidence="2">
    <location>
        <begin position="41"/>
        <end position="71"/>
    </location>
</feature>
<feature type="coiled-coil region" evidence="1">
    <location>
        <begin position="297"/>
        <end position="341"/>
    </location>
</feature>
<name>A0A1L0CIN6_9ASCO</name>
<dbReference type="VEuPathDB" id="FungiDB:HGUI_00837"/>
<accession>A0A1L0CIN6</accession>
<evidence type="ECO:0000256" key="2">
    <source>
        <dbReference type="SAM" id="MobiDB-lite"/>
    </source>
</evidence>
<dbReference type="Proteomes" id="UP000183365">
    <property type="component" value="Unassembled WGS sequence"/>
</dbReference>
<evidence type="ECO:0000313" key="3">
    <source>
        <dbReference type="EMBL" id="SGZ38637.1"/>
    </source>
</evidence>
<evidence type="ECO:0000256" key="1">
    <source>
        <dbReference type="SAM" id="Coils"/>
    </source>
</evidence>
<organism evidence="3 4">
    <name type="scientific">Hanseniaspora guilliermondii</name>
    <dbReference type="NCBI Taxonomy" id="56406"/>
    <lineage>
        <taxon>Eukaryota</taxon>
        <taxon>Fungi</taxon>
        <taxon>Dikarya</taxon>
        <taxon>Ascomycota</taxon>
        <taxon>Saccharomycotina</taxon>
        <taxon>Saccharomycetes</taxon>
        <taxon>Saccharomycodales</taxon>
        <taxon>Saccharomycodaceae</taxon>
        <taxon>Hanseniaspora</taxon>
    </lineage>
</organism>
<reference evidence="4" key="1">
    <citation type="submission" date="2016-11" db="EMBL/GenBank/DDBJ databases">
        <authorList>
            <person name="Guldener U."/>
        </authorList>
    </citation>
    <scope>NUCLEOTIDE SEQUENCE [LARGE SCALE GENOMIC DNA]</scope>
</reference>
<gene>
    <name evidence="3" type="ORF">HGUI_00837</name>
</gene>
<protein>
    <submittedName>
        <fullName evidence="3">Uncharacterized protein</fullName>
    </submittedName>
</protein>
<keyword evidence="1" id="KW-0175">Coiled coil</keyword>
<dbReference type="AlphaFoldDB" id="A0A1L0CIN6"/>
<feature type="compositionally biased region" description="Basic and acidic residues" evidence="2">
    <location>
        <begin position="41"/>
        <end position="57"/>
    </location>
</feature>